<organism evidence="1 2">
    <name type="scientific">Brevibacillus antibioticus</name>
    <dbReference type="NCBI Taxonomy" id="2570228"/>
    <lineage>
        <taxon>Bacteria</taxon>
        <taxon>Bacillati</taxon>
        <taxon>Bacillota</taxon>
        <taxon>Bacilli</taxon>
        <taxon>Bacillales</taxon>
        <taxon>Paenibacillaceae</taxon>
        <taxon>Brevibacillus</taxon>
    </lineage>
</organism>
<dbReference type="AlphaFoldDB" id="A0A4U2YEN0"/>
<accession>A0A4U2YEN0</accession>
<name>A0A4U2YEN0_9BACL</name>
<evidence type="ECO:0000313" key="2">
    <source>
        <dbReference type="Proteomes" id="UP000307841"/>
    </source>
</evidence>
<dbReference type="Proteomes" id="UP000307841">
    <property type="component" value="Unassembled WGS sequence"/>
</dbReference>
<comment type="caution">
    <text evidence="1">The sequence shown here is derived from an EMBL/GenBank/DDBJ whole genome shotgun (WGS) entry which is preliminary data.</text>
</comment>
<dbReference type="EMBL" id="SZNK01000001">
    <property type="protein sequence ID" value="TKI59397.1"/>
    <property type="molecule type" value="Genomic_DNA"/>
</dbReference>
<evidence type="ECO:0000313" key="1">
    <source>
        <dbReference type="EMBL" id="TKI59397.1"/>
    </source>
</evidence>
<reference evidence="1 2" key="1">
    <citation type="submission" date="2019-04" db="EMBL/GenBank/DDBJ databases">
        <title>Whole genome sequencing of Brevibacillus sp. TGS2-1.</title>
        <authorList>
            <person name="Choi A."/>
        </authorList>
    </citation>
    <scope>NUCLEOTIDE SEQUENCE [LARGE SCALE GENOMIC DNA]</scope>
    <source>
        <strain evidence="1 2">TGS2-1</strain>
    </source>
</reference>
<protein>
    <submittedName>
        <fullName evidence="1">Uncharacterized protein</fullName>
    </submittedName>
</protein>
<keyword evidence="2" id="KW-1185">Reference proteome</keyword>
<proteinExistence type="predicted"/>
<gene>
    <name evidence="1" type="ORF">E8L90_24150</name>
</gene>
<dbReference type="OrthoDB" id="2468699at2"/>
<sequence>MEKPLILREISDSDIEEIVNELGLNMPEPQEITIDENLLVKRSPDNAVSNVWYLAYSTTGSDFSVDILNVGRDKIDSISGTLMKYNKQRQDWRYDSHIRFDKKGVGTGNVFKWIQSKEVVSDYFEYDITVIEDGTTWIYKNKVGDNKFTWQRYNFDASAYSSMEPLGGERHHIVAASSLLKAGFQNTGEFPAVRMMYDDHVQTPNWGNYTSSQRFRDLEVSYMNDKDYMGLLKFEVDGLKGKNDPEGKYKTLADKYNDYIVAASYLALQFWGVK</sequence>